<evidence type="ECO:0000313" key="2">
    <source>
        <dbReference type="Proteomes" id="UP000549052"/>
    </source>
</evidence>
<dbReference type="AlphaFoldDB" id="A0A839EM61"/>
<organism evidence="1 2">
    <name type="scientific">Phyllobacterium myrsinacearum</name>
    <dbReference type="NCBI Taxonomy" id="28101"/>
    <lineage>
        <taxon>Bacteria</taxon>
        <taxon>Pseudomonadati</taxon>
        <taxon>Pseudomonadota</taxon>
        <taxon>Alphaproteobacteria</taxon>
        <taxon>Hyphomicrobiales</taxon>
        <taxon>Phyllobacteriaceae</taxon>
        <taxon>Phyllobacterium</taxon>
    </lineage>
</organism>
<dbReference type="RefSeq" id="WP_182552206.1">
    <property type="nucleotide sequence ID" value="NZ_JACGXN010000016.1"/>
</dbReference>
<gene>
    <name evidence="1" type="ORF">FHW16_005388</name>
</gene>
<comment type="caution">
    <text evidence="1">The sequence shown here is derived from an EMBL/GenBank/DDBJ whole genome shotgun (WGS) entry which is preliminary data.</text>
</comment>
<accession>A0A839EM61</accession>
<dbReference type="EMBL" id="JACGXN010000016">
    <property type="protein sequence ID" value="MBA8881643.1"/>
    <property type="molecule type" value="Genomic_DNA"/>
</dbReference>
<evidence type="ECO:0000313" key="1">
    <source>
        <dbReference type="EMBL" id="MBA8881643.1"/>
    </source>
</evidence>
<keyword evidence="2" id="KW-1185">Reference proteome</keyword>
<name>A0A839EM61_9HYPH</name>
<sequence>MTNNHEAIDKIANAIIDSRPDLEPLSLDEWLLEHSEKLSLRETDAAIAILRLYDEQ</sequence>
<dbReference type="Proteomes" id="UP000549052">
    <property type="component" value="Unassembled WGS sequence"/>
</dbReference>
<protein>
    <submittedName>
        <fullName evidence="1">Uncharacterized protein</fullName>
    </submittedName>
</protein>
<proteinExistence type="predicted"/>
<reference evidence="1 2" key="1">
    <citation type="submission" date="2020-07" db="EMBL/GenBank/DDBJ databases">
        <title>Genomic Encyclopedia of Type Strains, Phase IV (KMG-V): Genome sequencing to study the core and pangenomes of soil and plant-associated prokaryotes.</title>
        <authorList>
            <person name="Whitman W."/>
        </authorList>
    </citation>
    <scope>NUCLEOTIDE SEQUENCE [LARGE SCALE GENOMIC DNA]</scope>
    <source>
        <strain evidence="1 2">AN3</strain>
    </source>
</reference>